<keyword evidence="10" id="KW-1185">Reference proteome</keyword>
<keyword evidence="5 8" id="KW-0812">Transmembrane</keyword>
<evidence type="ECO:0000313" key="10">
    <source>
        <dbReference type="Proteomes" id="UP000767291"/>
    </source>
</evidence>
<reference evidence="9 10" key="1">
    <citation type="submission" date="2021-03" db="EMBL/GenBank/DDBJ databases">
        <title>Genomic Encyclopedia of Type Strains, Phase IV (KMG-IV): sequencing the most valuable type-strain genomes for metagenomic binning, comparative biology and taxonomic classification.</title>
        <authorList>
            <person name="Goeker M."/>
        </authorList>
    </citation>
    <scope>NUCLEOTIDE SEQUENCE [LARGE SCALE GENOMIC DNA]</scope>
    <source>
        <strain evidence="9 10">DSM 1289</strain>
    </source>
</reference>
<dbReference type="Proteomes" id="UP000767291">
    <property type="component" value="Unassembled WGS sequence"/>
</dbReference>
<evidence type="ECO:0000256" key="3">
    <source>
        <dbReference type="ARBA" id="ARBA00022448"/>
    </source>
</evidence>
<comment type="similarity">
    <text evidence="2">Belongs to the binding-protein-dependent transport system permease family. FecCD subfamily.</text>
</comment>
<dbReference type="Pfam" id="PF01032">
    <property type="entry name" value="FecCD"/>
    <property type="match status" value="1"/>
</dbReference>
<evidence type="ECO:0000256" key="7">
    <source>
        <dbReference type="ARBA" id="ARBA00023136"/>
    </source>
</evidence>
<comment type="subcellular location">
    <subcellularLocation>
        <location evidence="1">Cell membrane</location>
        <topology evidence="1">Multi-pass membrane protein</topology>
    </subcellularLocation>
</comment>
<dbReference type="Gene3D" id="1.10.3470.10">
    <property type="entry name" value="ABC transporter involved in vitamin B12 uptake, BtuC"/>
    <property type="match status" value="1"/>
</dbReference>
<keyword evidence="3" id="KW-0813">Transport</keyword>
<dbReference type="SUPFAM" id="SSF81345">
    <property type="entry name" value="ABC transporter involved in vitamin B12 uptake, BtuC"/>
    <property type="match status" value="1"/>
</dbReference>
<feature type="transmembrane region" description="Helical" evidence="8">
    <location>
        <begin position="199"/>
        <end position="217"/>
    </location>
</feature>
<accession>A0ABS4ECV4</accession>
<protein>
    <submittedName>
        <fullName evidence="9">Iron complex transport system permease protein</fullName>
    </submittedName>
</protein>
<feature type="transmembrane region" description="Helical" evidence="8">
    <location>
        <begin position="96"/>
        <end position="118"/>
    </location>
</feature>
<dbReference type="InterPro" id="IPR037294">
    <property type="entry name" value="ABC_BtuC-like"/>
</dbReference>
<comment type="caution">
    <text evidence="9">The sequence shown here is derived from an EMBL/GenBank/DDBJ whole genome shotgun (WGS) entry which is preliminary data.</text>
</comment>
<keyword evidence="4" id="KW-1003">Cell membrane</keyword>
<evidence type="ECO:0000256" key="6">
    <source>
        <dbReference type="ARBA" id="ARBA00022989"/>
    </source>
</evidence>
<feature type="transmembrane region" description="Helical" evidence="8">
    <location>
        <begin position="315"/>
        <end position="334"/>
    </location>
</feature>
<evidence type="ECO:0000256" key="5">
    <source>
        <dbReference type="ARBA" id="ARBA00022692"/>
    </source>
</evidence>
<keyword evidence="7 8" id="KW-0472">Membrane</keyword>
<proteinExistence type="inferred from homology"/>
<feature type="transmembrane region" description="Helical" evidence="8">
    <location>
        <begin position="67"/>
        <end position="84"/>
    </location>
</feature>
<dbReference type="EMBL" id="JAGGJX010000004">
    <property type="protein sequence ID" value="MBP1855770.1"/>
    <property type="molecule type" value="Genomic_DNA"/>
</dbReference>
<feature type="transmembrane region" description="Helical" evidence="8">
    <location>
        <begin position="286"/>
        <end position="309"/>
    </location>
</feature>
<feature type="transmembrane region" description="Helical" evidence="8">
    <location>
        <begin position="156"/>
        <end position="179"/>
    </location>
</feature>
<gene>
    <name evidence="9" type="ORF">J2Z43_002168</name>
</gene>
<evidence type="ECO:0000256" key="2">
    <source>
        <dbReference type="ARBA" id="ARBA00007935"/>
    </source>
</evidence>
<evidence type="ECO:0000256" key="4">
    <source>
        <dbReference type="ARBA" id="ARBA00022475"/>
    </source>
</evidence>
<keyword evidence="6 8" id="KW-1133">Transmembrane helix</keyword>
<dbReference type="RefSeq" id="WP_209457168.1">
    <property type="nucleotide sequence ID" value="NZ_BAAACS010000004.1"/>
</dbReference>
<evidence type="ECO:0000256" key="8">
    <source>
        <dbReference type="SAM" id="Phobius"/>
    </source>
</evidence>
<dbReference type="CDD" id="cd06550">
    <property type="entry name" value="TM_ABC_iron-siderophores_like"/>
    <property type="match status" value="1"/>
</dbReference>
<organism evidence="9 10">
    <name type="scientific">Metaclostridioides mangenotii</name>
    <dbReference type="NCBI Taxonomy" id="1540"/>
    <lineage>
        <taxon>Bacteria</taxon>
        <taxon>Bacillati</taxon>
        <taxon>Bacillota</taxon>
        <taxon>Clostridia</taxon>
        <taxon>Peptostreptococcales</taxon>
        <taxon>Peptostreptococcaceae</taxon>
        <taxon>Metaclostridioides</taxon>
    </lineage>
</organism>
<sequence>MTNRNKILVSIAFAFFIICVGTSLGSSNISIYDTIVIIIDKIFNLPMQNYIDAKNISIVWKLRLPRVLLAFIVGGCLSISGAVVQSILKNQLASPYTLGVSSGASLGAGIVIITGLSIPIISGFTLPIVGFLFGLITVYSVIVFSNKIDKTMSNNTIILCGMVFSLFVNALLTTLTALFSNELKAVSLWQMGSFAMKGWLYVRLILPFFIIGTLGVLRYTKEMDILTFGEEQAKSVGVETQSVKKKLFIFSSILTGGAVSLSGTIGFVDLIAPHVARKIVGSSHRYVIPMSFIVGGSLMVVTDLIARTIVSPSELPVGAITAIIGAPFFAWVYFKKR</sequence>
<feature type="transmembrane region" description="Helical" evidence="8">
    <location>
        <begin position="124"/>
        <end position="144"/>
    </location>
</feature>
<evidence type="ECO:0000256" key="1">
    <source>
        <dbReference type="ARBA" id="ARBA00004651"/>
    </source>
</evidence>
<dbReference type="InterPro" id="IPR000522">
    <property type="entry name" value="ABC_transptr_permease_BtuC"/>
</dbReference>
<dbReference type="PANTHER" id="PTHR30472">
    <property type="entry name" value="FERRIC ENTEROBACTIN TRANSPORT SYSTEM PERMEASE PROTEIN"/>
    <property type="match status" value="1"/>
</dbReference>
<evidence type="ECO:0000313" key="9">
    <source>
        <dbReference type="EMBL" id="MBP1855770.1"/>
    </source>
</evidence>
<name>A0ABS4ECV4_9FIRM</name>
<dbReference type="PANTHER" id="PTHR30472:SF25">
    <property type="entry name" value="ABC TRANSPORTER PERMEASE PROTEIN MJ0876-RELATED"/>
    <property type="match status" value="1"/>
</dbReference>